<gene>
    <name evidence="1" type="ORF">AAK873_12355</name>
</gene>
<dbReference type="CDD" id="cd13121">
    <property type="entry name" value="BF2867_like_C"/>
    <property type="match status" value="1"/>
</dbReference>
<protein>
    <submittedName>
        <fullName evidence="1">Fimbrillin family protein</fullName>
    </submittedName>
</protein>
<evidence type="ECO:0000313" key="2">
    <source>
        <dbReference type="Proteomes" id="UP001565200"/>
    </source>
</evidence>
<evidence type="ECO:0000313" key="1">
    <source>
        <dbReference type="EMBL" id="MEY8246401.1"/>
    </source>
</evidence>
<reference evidence="1 2" key="1">
    <citation type="submission" date="2024-03" db="EMBL/GenBank/DDBJ databases">
        <title>Mouse gut bacterial collection (mGBC) of GemPharmatech.</title>
        <authorList>
            <person name="He Y."/>
            <person name="Dong L."/>
            <person name="Wu D."/>
            <person name="Gao X."/>
            <person name="Lin Z."/>
        </authorList>
    </citation>
    <scope>NUCLEOTIDE SEQUENCE [LARGE SCALE GENOMIC DNA]</scope>
    <source>
        <strain evidence="1 2">54-13</strain>
    </source>
</reference>
<dbReference type="PROSITE" id="PS51257">
    <property type="entry name" value="PROKAR_LIPOPROTEIN"/>
    <property type="match status" value="1"/>
</dbReference>
<dbReference type="Gene3D" id="2.60.40.2620">
    <property type="entry name" value="Fimbrillin-like"/>
    <property type="match status" value="1"/>
</dbReference>
<dbReference type="CDD" id="cd13120">
    <property type="entry name" value="BF2867_like_N"/>
    <property type="match status" value="1"/>
</dbReference>
<dbReference type="EMBL" id="JBCLPP010000045">
    <property type="protein sequence ID" value="MEY8246401.1"/>
    <property type="molecule type" value="Genomic_DNA"/>
</dbReference>
<dbReference type="RefSeq" id="WP_148464534.1">
    <property type="nucleotide sequence ID" value="NZ_JBCLPP010000045.1"/>
</dbReference>
<dbReference type="InterPro" id="IPR042278">
    <property type="entry name" value="Mfa-like_1_N"/>
</dbReference>
<dbReference type="Gene3D" id="2.60.40.2630">
    <property type="match status" value="1"/>
</dbReference>
<comment type="caution">
    <text evidence="1">The sequence shown here is derived from an EMBL/GenBank/DDBJ whole genome shotgun (WGS) entry which is preliminary data.</text>
</comment>
<proteinExistence type="predicted"/>
<dbReference type="Proteomes" id="UP001565200">
    <property type="component" value="Unassembled WGS sequence"/>
</dbReference>
<dbReference type="InterPro" id="IPR025049">
    <property type="entry name" value="Mfa-like_1"/>
</dbReference>
<organism evidence="1 2">
    <name type="scientific">Heminiphilus faecis</name>
    <dbReference type="NCBI Taxonomy" id="2601703"/>
    <lineage>
        <taxon>Bacteria</taxon>
        <taxon>Pseudomonadati</taxon>
        <taxon>Bacteroidota</taxon>
        <taxon>Bacteroidia</taxon>
        <taxon>Bacteroidales</taxon>
        <taxon>Muribaculaceae</taxon>
        <taxon>Heminiphilus</taxon>
    </lineage>
</organism>
<dbReference type="Pfam" id="PF13149">
    <property type="entry name" value="Mfa_like_1"/>
    <property type="match status" value="1"/>
</dbReference>
<accession>A0ABV4CYG7</accession>
<keyword evidence="2" id="KW-1185">Reference proteome</keyword>
<sequence length="316" mass="33885">MRKTTEHVIAAAVTLVTLAGCGSDDIGPDAGVGKDSPDFTATIGGASTRAFDSSWEAGDEIGISGGIRTNVCYLTKDGDGLFTVKTPGDEIYFQDDSEVTFTAYYPWHSLAGEASAINADTWAQARQKEFDFLWAQASGKKEAPEVAFTFAHRMAKVVLTVKHGNGVSHDEVKTALLSLEGFRHKGSFNIADGSTAVDDAGTAMWEFAGNENAACNAPATFDDTEGTVTYALIFFPQQFDNPLPFFAELSGGHSLKAAIDFTAANREKDGADARNEWVAGRRYNLTVTLHKTGITLDNCTIMPWDEVNGGNIDAEQ</sequence>
<name>A0ABV4CYG7_9BACT</name>